<dbReference type="OrthoDB" id="771227at2759"/>
<name>A0A0C9XVV8_9AGAR</name>
<dbReference type="Pfam" id="PF13374">
    <property type="entry name" value="TPR_10"/>
    <property type="match status" value="3"/>
</dbReference>
<dbReference type="Gene3D" id="3.40.50.300">
    <property type="entry name" value="P-loop containing nucleotide triphosphate hydrolases"/>
    <property type="match status" value="1"/>
</dbReference>
<protein>
    <recommendedName>
        <fullName evidence="7">NB-ARC domain-containing protein</fullName>
    </recommendedName>
</protein>
<keyword evidence="3" id="KW-0677">Repeat</keyword>
<evidence type="ECO:0000256" key="2">
    <source>
        <dbReference type="ARBA" id="ARBA00022490"/>
    </source>
</evidence>
<dbReference type="SUPFAM" id="SSF48452">
    <property type="entry name" value="TPR-like"/>
    <property type="match status" value="2"/>
</dbReference>
<keyword evidence="6" id="KW-1185">Reference proteome</keyword>
<dbReference type="InterPro" id="IPR011990">
    <property type="entry name" value="TPR-like_helical_dom_sf"/>
</dbReference>
<dbReference type="GO" id="GO:0019894">
    <property type="term" value="F:kinesin binding"/>
    <property type="evidence" value="ECO:0007669"/>
    <property type="project" value="TreeGrafter"/>
</dbReference>
<evidence type="ECO:0000256" key="3">
    <source>
        <dbReference type="ARBA" id="ARBA00022737"/>
    </source>
</evidence>
<dbReference type="Gene3D" id="1.25.40.10">
    <property type="entry name" value="Tetratricopeptide repeat domain"/>
    <property type="match status" value="2"/>
</dbReference>
<evidence type="ECO:0000256" key="1">
    <source>
        <dbReference type="ARBA" id="ARBA00004496"/>
    </source>
</evidence>
<gene>
    <name evidence="5" type="ORF">K443DRAFT_660470</name>
</gene>
<dbReference type="Proteomes" id="UP000054477">
    <property type="component" value="Unassembled WGS sequence"/>
</dbReference>
<dbReference type="GO" id="GO:0043531">
    <property type="term" value="F:ADP binding"/>
    <property type="evidence" value="ECO:0007669"/>
    <property type="project" value="InterPro"/>
</dbReference>
<sequence>MSGTNVLSGAHNFVVSGTLNAASTVLDRLQIIQNFSNRPTFHGIIPLMPNSSNRFTGRKDIIAKLKEHFSTTSKIQKRKYFLLHGMGGVGKTQICLKFIEEMSDFFSMVFWLDASSAGTITQGLKGICNLPEALPCALDGSPESALLWIGSLKDNYAMVFDNADVLTPAELEAYFPPGQRGNILITSRNFTMQHLTLPENSLEVGQLNDAIELLLKASWLNPSRVDLQAEASKIVKELFCLPLAIDQAGAYIASGATSINDYLEKYSKHKKTLLSHAEFTGASRYGRTVYQTWELSYMEIEERAQSDDSQRVDAAKTALLLLGLFPFFHHQGITEEIFAYAAVQHGKILESELSLASSVLCKLLPLNEADSWDNFIFREGLRVLISFSLIKQGPSNGVYSMHPLVHAWSRDRMTLSEKQTYSSMAFVALSCSLNNDRSQPYGFRRALAPHVKANLQQGIISEDQTTANYLDDVYTKFGWLLQEQGYSCEAKELQFQVLELRNRVLGVEHPDTIWAMANLAATYRNLEKHLEAEKLETQVLDTRNRILGVEHPDTIWAMANLAATWRNMGKLTEAEKLEIQVLNVRNRILGVDHPDTFWAMTNLAATLRNLGKCTEAEKIEITILDSRNRRFGAEHPDTIWAMANLAATCRNLGKCTEAEKLEIQIQVLEARNRLLGVGHPDTIWAMANLAVTCRNLGKCTEAEKLEIQVLEARSRILGDEHPETIWAMANLAATYEKLGEHTKAEKLRIQVLDLRNRILGAEHPDTISAKANLAELYRHLAKHREAEKPEIQVVDEVNPNLAESTEAKMLEAQVPDATTKVSTGEYSEAVGADTNVAMHDAISSSQPKGHLFTPLAKRVSKFKSKLMGLIHNKKGGIKNPS</sequence>
<evidence type="ECO:0000313" key="6">
    <source>
        <dbReference type="Proteomes" id="UP000054477"/>
    </source>
</evidence>
<dbReference type="InterPro" id="IPR002151">
    <property type="entry name" value="Kinesin_light"/>
</dbReference>
<dbReference type="GO" id="GO:0005737">
    <property type="term" value="C:cytoplasm"/>
    <property type="evidence" value="ECO:0007669"/>
    <property type="project" value="UniProtKB-SubCell"/>
</dbReference>
<dbReference type="EMBL" id="KN838602">
    <property type="protein sequence ID" value="KIK01772.1"/>
    <property type="molecule type" value="Genomic_DNA"/>
</dbReference>
<keyword evidence="4" id="KW-0802">TPR repeat</keyword>
<evidence type="ECO:0000256" key="4">
    <source>
        <dbReference type="ARBA" id="ARBA00022803"/>
    </source>
</evidence>
<dbReference type="InterPro" id="IPR027417">
    <property type="entry name" value="P-loop_NTPase"/>
</dbReference>
<comment type="subcellular location">
    <subcellularLocation>
        <location evidence="1">Cytoplasm</location>
    </subcellularLocation>
</comment>
<dbReference type="AlphaFoldDB" id="A0A0C9XVV8"/>
<organism evidence="5 6">
    <name type="scientific">Laccaria amethystina LaAM-08-1</name>
    <dbReference type="NCBI Taxonomy" id="1095629"/>
    <lineage>
        <taxon>Eukaryota</taxon>
        <taxon>Fungi</taxon>
        <taxon>Dikarya</taxon>
        <taxon>Basidiomycota</taxon>
        <taxon>Agaricomycotina</taxon>
        <taxon>Agaricomycetes</taxon>
        <taxon>Agaricomycetidae</taxon>
        <taxon>Agaricales</taxon>
        <taxon>Agaricineae</taxon>
        <taxon>Hydnangiaceae</taxon>
        <taxon>Laccaria</taxon>
    </lineage>
</organism>
<reference evidence="6" key="2">
    <citation type="submission" date="2015-01" db="EMBL/GenBank/DDBJ databases">
        <title>Evolutionary Origins and Diversification of the Mycorrhizal Mutualists.</title>
        <authorList>
            <consortium name="DOE Joint Genome Institute"/>
            <consortium name="Mycorrhizal Genomics Consortium"/>
            <person name="Kohler A."/>
            <person name="Kuo A."/>
            <person name="Nagy L.G."/>
            <person name="Floudas D."/>
            <person name="Copeland A."/>
            <person name="Barry K.W."/>
            <person name="Cichocki N."/>
            <person name="Veneault-Fourrey C."/>
            <person name="LaButti K."/>
            <person name="Lindquist E.A."/>
            <person name="Lipzen A."/>
            <person name="Lundell T."/>
            <person name="Morin E."/>
            <person name="Murat C."/>
            <person name="Riley R."/>
            <person name="Ohm R."/>
            <person name="Sun H."/>
            <person name="Tunlid A."/>
            <person name="Henrissat B."/>
            <person name="Grigoriev I.V."/>
            <person name="Hibbett D.S."/>
            <person name="Martin F."/>
        </authorList>
    </citation>
    <scope>NUCLEOTIDE SEQUENCE [LARGE SCALE GENOMIC DNA]</scope>
    <source>
        <strain evidence="6">LaAM-08-1</strain>
    </source>
</reference>
<accession>A0A0C9XVV8</accession>
<keyword evidence="2" id="KW-0963">Cytoplasm</keyword>
<evidence type="ECO:0008006" key="7">
    <source>
        <dbReference type="Google" id="ProtNLM"/>
    </source>
</evidence>
<dbReference type="HOGENOM" id="CLU_000288_125_8_1"/>
<proteinExistence type="predicted"/>
<dbReference type="SUPFAM" id="SSF52540">
    <property type="entry name" value="P-loop containing nucleoside triphosphate hydrolases"/>
    <property type="match status" value="1"/>
</dbReference>
<dbReference type="STRING" id="1095629.A0A0C9XVV8"/>
<reference evidence="5 6" key="1">
    <citation type="submission" date="2014-04" db="EMBL/GenBank/DDBJ databases">
        <authorList>
            <consortium name="DOE Joint Genome Institute"/>
            <person name="Kuo A."/>
            <person name="Kohler A."/>
            <person name="Nagy L.G."/>
            <person name="Floudas D."/>
            <person name="Copeland A."/>
            <person name="Barry K.W."/>
            <person name="Cichocki N."/>
            <person name="Veneault-Fourrey C."/>
            <person name="LaButti K."/>
            <person name="Lindquist E.A."/>
            <person name="Lipzen A."/>
            <person name="Lundell T."/>
            <person name="Morin E."/>
            <person name="Murat C."/>
            <person name="Sun H."/>
            <person name="Tunlid A."/>
            <person name="Henrissat B."/>
            <person name="Grigoriev I.V."/>
            <person name="Hibbett D.S."/>
            <person name="Martin F."/>
            <person name="Nordberg H.P."/>
            <person name="Cantor M.N."/>
            <person name="Hua S.X."/>
        </authorList>
    </citation>
    <scope>NUCLEOTIDE SEQUENCE [LARGE SCALE GENOMIC DNA]</scope>
    <source>
        <strain evidence="5 6">LaAM-08-1</strain>
    </source>
</reference>
<dbReference type="Pfam" id="PF13424">
    <property type="entry name" value="TPR_12"/>
    <property type="match status" value="2"/>
</dbReference>
<dbReference type="PANTHER" id="PTHR45783">
    <property type="entry name" value="KINESIN LIGHT CHAIN"/>
    <property type="match status" value="1"/>
</dbReference>
<evidence type="ECO:0000313" key="5">
    <source>
        <dbReference type="EMBL" id="KIK01772.1"/>
    </source>
</evidence>
<dbReference type="PANTHER" id="PTHR45783:SF3">
    <property type="entry name" value="KINESIN LIGHT CHAIN"/>
    <property type="match status" value="1"/>
</dbReference>
<dbReference type="GO" id="GO:0007018">
    <property type="term" value="P:microtubule-based movement"/>
    <property type="evidence" value="ECO:0007669"/>
    <property type="project" value="TreeGrafter"/>
</dbReference>
<dbReference type="GO" id="GO:0005871">
    <property type="term" value="C:kinesin complex"/>
    <property type="evidence" value="ECO:0007669"/>
    <property type="project" value="InterPro"/>
</dbReference>